<keyword evidence="10" id="KW-1185">Reference proteome</keyword>
<comment type="caution">
    <text evidence="9">The sequence shown here is derived from an EMBL/GenBank/DDBJ whole genome shotgun (WGS) entry which is preliminary data.</text>
</comment>
<dbReference type="Gene3D" id="1.10.560.10">
    <property type="entry name" value="GroEL-like equatorial domain"/>
    <property type="match status" value="1"/>
</dbReference>
<dbReference type="NCBIfam" id="NF000592">
    <property type="entry name" value="PRK00013.1"/>
    <property type="match status" value="1"/>
</dbReference>
<dbReference type="SUPFAM" id="SSF48592">
    <property type="entry name" value="GroEL equatorial domain-like"/>
    <property type="match status" value="1"/>
</dbReference>
<dbReference type="NCBIfam" id="NF009487">
    <property type="entry name" value="PRK12849.1"/>
    <property type="match status" value="1"/>
</dbReference>
<reference evidence="9 10" key="1">
    <citation type="journal article" date="2016" name="Sci. Rep.">
        <title>The genome sequence of the outbreeding globe artichoke constructed de novo incorporating a phase-aware low-pass sequencing strategy of F1 progeny.</title>
        <authorList>
            <person name="Scaglione D."/>
            <person name="Reyes-Chin-Wo S."/>
            <person name="Acquadro A."/>
            <person name="Froenicke L."/>
            <person name="Portis E."/>
            <person name="Beitel C."/>
            <person name="Tirone M."/>
            <person name="Mauro R."/>
            <person name="Lo Monaco A."/>
            <person name="Mauromicale G."/>
            <person name="Faccioli P."/>
            <person name="Cattivelli L."/>
            <person name="Rieseberg L."/>
            <person name="Michelmore R."/>
            <person name="Lanteri S."/>
        </authorList>
    </citation>
    <scope>NUCLEOTIDE SEQUENCE [LARGE SCALE GENOMIC DNA]</scope>
    <source>
        <strain evidence="9">2C</strain>
    </source>
</reference>
<dbReference type="PANTHER" id="PTHR45633">
    <property type="entry name" value="60 KDA HEAT SHOCK PROTEIN, MITOCHONDRIAL"/>
    <property type="match status" value="1"/>
</dbReference>
<evidence type="ECO:0000256" key="3">
    <source>
        <dbReference type="ARBA" id="ARBA00022741"/>
    </source>
</evidence>
<dbReference type="SUPFAM" id="SSF52029">
    <property type="entry name" value="GroEL apical domain-like"/>
    <property type="match status" value="1"/>
</dbReference>
<evidence type="ECO:0000313" key="10">
    <source>
        <dbReference type="Proteomes" id="UP000243975"/>
    </source>
</evidence>
<dbReference type="GO" id="GO:0005739">
    <property type="term" value="C:mitochondrion"/>
    <property type="evidence" value="ECO:0007669"/>
    <property type="project" value="UniProtKB-SubCell"/>
</dbReference>
<dbReference type="Gene3D" id="3.50.7.10">
    <property type="entry name" value="GroEL"/>
    <property type="match status" value="1"/>
</dbReference>
<dbReference type="InterPro" id="IPR001844">
    <property type="entry name" value="Cpn60/GroEL"/>
</dbReference>
<dbReference type="GO" id="GO:0005524">
    <property type="term" value="F:ATP binding"/>
    <property type="evidence" value="ECO:0007669"/>
    <property type="project" value="UniProtKB-KW"/>
</dbReference>
<dbReference type="Proteomes" id="UP000243975">
    <property type="component" value="Unassembled WGS sequence"/>
</dbReference>
<keyword evidence="6" id="KW-0496">Mitochondrion</keyword>
<keyword evidence="3" id="KW-0547">Nucleotide-binding</keyword>
<dbReference type="STRING" id="59895.A0A124SCM9"/>
<evidence type="ECO:0000256" key="2">
    <source>
        <dbReference type="ARBA" id="ARBA00006607"/>
    </source>
</evidence>
<dbReference type="InterPro" id="IPR002423">
    <property type="entry name" value="Cpn60/GroEL/TCP-1"/>
</dbReference>
<accession>A0A124SCM9</accession>
<dbReference type="Gramene" id="KVH94300">
    <property type="protein sequence ID" value="KVH94300"/>
    <property type="gene ID" value="Ccrd_003684"/>
</dbReference>
<comment type="subcellular location">
    <subcellularLocation>
        <location evidence="1">Mitochondrion</location>
    </subcellularLocation>
</comment>
<comment type="similarity">
    <text evidence="2 8">Belongs to the chaperonin (HSP60) family.</text>
</comment>
<dbReference type="GO" id="GO:0140662">
    <property type="term" value="F:ATP-dependent protein folding chaperone"/>
    <property type="evidence" value="ECO:0007669"/>
    <property type="project" value="InterPro"/>
</dbReference>
<dbReference type="FunFam" id="1.10.560.10:FF:000031">
    <property type="entry name" value="60 kDa heat shock protein, mitochondrial"/>
    <property type="match status" value="1"/>
</dbReference>
<dbReference type="NCBIfam" id="NF009489">
    <property type="entry name" value="PRK12851.1"/>
    <property type="match status" value="1"/>
</dbReference>
<dbReference type="Pfam" id="PF00118">
    <property type="entry name" value="Cpn60_TCP1"/>
    <property type="match status" value="1"/>
</dbReference>
<sequence length="477" mass="51693">ASSISLCLFSSESICSTTTTTTTTTAAAVFVMYRLAANLASKSRIARNNAQQISSNLSWRRNYAAKDIKFGVDARALMLRGVEELADAVKVTMGPKGRNVVIEQSYGAPKVTKDGVTVAKSIEFKDRVKNVGASLVKQVANATNDVAGDGTTCATVLTRAIYSEGCKSVAAGMNAMDLRRGITMAVDSVVTNLKSRARMISTSEEIAQVGTISANGEREIGELIAKAMEKVGKEGVITISDGKTLYNELEVVEGMKLDRGYISPYFITNPKNQKCELDDPLILIHEKKISSLNAIVKVLELALKNQRSLLIVAEDIESEALATLILNKLRAGIKVCAIKAPGFGENRKSNLQDLATLTGGEVITDELGMNLEKMAPEMLGTCKRVTISKDDTVILDGAGDKKSIEERCEQVVVLLFYMLPRSWKIFLPPILIRRLVFKLFKMLSSVSSLLTTTEAVIVELPKDEKETPSMGSGMGDY</sequence>
<dbReference type="PRINTS" id="PR00298">
    <property type="entry name" value="CHAPERONIN60"/>
</dbReference>
<keyword evidence="5" id="KW-0809">Transit peptide</keyword>
<evidence type="ECO:0000256" key="6">
    <source>
        <dbReference type="ARBA" id="ARBA00023128"/>
    </source>
</evidence>
<dbReference type="NCBIfam" id="NF009488">
    <property type="entry name" value="PRK12850.1"/>
    <property type="match status" value="1"/>
</dbReference>
<gene>
    <name evidence="9" type="ORF">Ccrd_003684</name>
</gene>
<evidence type="ECO:0000256" key="1">
    <source>
        <dbReference type="ARBA" id="ARBA00004173"/>
    </source>
</evidence>
<protein>
    <submittedName>
        <fullName evidence="9">Chaperonin Cpn60</fullName>
    </submittedName>
</protein>
<dbReference type="FunFam" id="3.50.7.10:FF:000001">
    <property type="entry name" value="60 kDa chaperonin"/>
    <property type="match status" value="1"/>
</dbReference>
<dbReference type="InterPro" id="IPR027413">
    <property type="entry name" value="GROEL-like_equatorial_sf"/>
</dbReference>
<keyword evidence="7" id="KW-0143">Chaperone</keyword>
<keyword evidence="4" id="KW-0067">ATP-binding</keyword>
<organism evidence="9 10">
    <name type="scientific">Cynara cardunculus var. scolymus</name>
    <name type="common">Globe artichoke</name>
    <name type="synonym">Cynara scolymus</name>
    <dbReference type="NCBI Taxonomy" id="59895"/>
    <lineage>
        <taxon>Eukaryota</taxon>
        <taxon>Viridiplantae</taxon>
        <taxon>Streptophyta</taxon>
        <taxon>Embryophyta</taxon>
        <taxon>Tracheophyta</taxon>
        <taxon>Spermatophyta</taxon>
        <taxon>Magnoliopsida</taxon>
        <taxon>eudicotyledons</taxon>
        <taxon>Gunneridae</taxon>
        <taxon>Pentapetalae</taxon>
        <taxon>asterids</taxon>
        <taxon>campanulids</taxon>
        <taxon>Asterales</taxon>
        <taxon>Asteraceae</taxon>
        <taxon>Carduoideae</taxon>
        <taxon>Cardueae</taxon>
        <taxon>Carduinae</taxon>
        <taxon>Cynara</taxon>
    </lineage>
</organism>
<dbReference type="InterPro" id="IPR027409">
    <property type="entry name" value="GroEL-like_apical_dom_sf"/>
</dbReference>
<dbReference type="EMBL" id="LEKV01004559">
    <property type="protein sequence ID" value="KVH94300.1"/>
    <property type="molecule type" value="Genomic_DNA"/>
</dbReference>
<evidence type="ECO:0000256" key="8">
    <source>
        <dbReference type="RuleBase" id="RU000418"/>
    </source>
</evidence>
<dbReference type="OMA" id="LKDQHMN"/>
<evidence type="ECO:0000256" key="5">
    <source>
        <dbReference type="ARBA" id="ARBA00022946"/>
    </source>
</evidence>
<dbReference type="GO" id="GO:0042026">
    <property type="term" value="P:protein refolding"/>
    <property type="evidence" value="ECO:0007669"/>
    <property type="project" value="InterPro"/>
</dbReference>
<feature type="non-terminal residue" evidence="9">
    <location>
        <position position="477"/>
    </location>
</feature>
<dbReference type="AlphaFoldDB" id="A0A124SCM9"/>
<evidence type="ECO:0000256" key="4">
    <source>
        <dbReference type="ARBA" id="ARBA00022840"/>
    </source>
</evidence>
<name>A0A124SCM9_CYNCS</name>
<evidence type="ECO:0000256" key="7">
    <source>
        <dbReference type="ARBA" id="ARBA00023186"/>
    </source>
</evidence>
<proteinExistence type="inferred from homology"/>
<evidence type="ECO:0000313" key="9">
    <source>
        <dbReference type="EMBL" id="KVH94300.1"/>
    </source>
</evidence>
<dbReference type="CDD" id="cd03344">
    <property type="entry name" value="GroEL"/>
    <property type="match status" value="1"/>
</dbReference>